<dbReference type="Gene3D" id="3.40.50.2300">
    <property type="match status" value="1"/>
</dbReference>
<organism evidence="10 11">
    <name type="scientific">Shewanella cyperi</name>
    <dbReference type="NCBI Taxonomy" id="2814292"/>
    <lineage>
        <taxon>Bacteria</taxon>
        <taxon>Pseudomonadati</taxon>
        <taxon>Pseudomonadota</taxon>
        <taxon>Gammaproteobacteria</taxon>
        <taxon>Alteromonadales</taxon>
        <taxon>Shewanellaceae</taxon>
        <taxon>Shewanella</taxon>
    </lineage>
</organism>
<dbReference type="InterPro" id="IPR039420">
    <property type="entry name" value="WalR-like"/>
</dbReference>
<keyword evidence="5" id="KW-0804">Transcription</keyword>
<dbReference type="Pfam" id="PF00072">
    <property type="entry name" value="Response_reg"/>
    <property type="match status" value="1"/>
</dbReference>
<evidence type="ECO:0000259" key="9">
    <source>
        <dbReference type="PROSITE" id="PS51755"/>
    </source>
</evidence>
<proteinExistence type="predicted"/>
<dbReference type="PROSITE" id="PS50110">
    <property type="entry name" value="RESPONSE_REGULATORY"/>
    <property type="match status" value="1"/>
</dbReference>
<protein>
    <submittedName>
        <fullName evidence="10">Response regulator transcription factor</fullName>
    </submittedName>
</protein>
<dbReference type="GO" id="GO:0000156">
    <property type="term" value="F:phosphorelay response regulator activity"/>
    <property type="evidence" value="ECO:0007669"/>
    <property type="project" value="TreeGrafter"/>
</dbReference>
<dbReference type="PANTHER" id="PTHR48111:SF1">
    <property type="entry name" value="TWO-COMPONENT RESPONSE REGULATOR ORR33"/>
    <property type="match status" value="1"/>
</dbReference>
<evidence type="ECO:0000256" key="1">
    <source>
        <dbReference type="ARBA" id="ARBA00022553"/>
    </source>
</evidence>
<evidence type="ECO:0000313" key="11">
    <source>
        <dbReference type="Proteomes" id="UP000663281"/>
    </source>
</evidence>
<evidence type="ECO:0000313" key="10">
    <source>
        <dbReference type="EMBL" id="QSX30477.1"/>
    </source>
</evidence>
<dbReference type="RefSeq" id="WP_207325315.1">
    <property type="nucleotide sequence ID" value="NZ_CP071504.1"/>
</dbReference>
<evidence type="ECO:0000256" key="4">
    <source>
        <dbReference type="ARBA" id="ARBA00023125"/>
    </source>
</evidence>
<evidence type="ECO:0000256" key="5">
    <source>
        <dbReference type="ARBA" id="ARBA00023163"/>
    </source>
</evidence>
<sequence>MSAHILLLEDDPELTRLIKLCLENEGYMVSTCANANRAEFILQQQQVDLLICDVMLPGRSGFDFVSEIRSQTQCPILFMTAKTSLQNQLHGLSLGAQDYLLKPIDPRLLLAKIKVFLGRPKPTETAQSQYSQFNLSLNALTRRAELKGQLLELTTAEFQLLEALLAHFGTVVSREFLFQRLLGRSYDGMARTMDGRASRLRKKLQAIDDKWNVQTSWGEGYYLSYGEPEL</sequence>
<name>A0A975AKK8_9GAMM</name>
<keyword evidence="11" id="KW-1185">Reference proteome</keyword>
<dbReference type="GO" id="GO:0006355">
    <property type="term" value="P:regulation of DNA-templated transcription"/>
    <property type="evidence" value="ECO:0007669"/>
    <property type="project" value="InterPro"/>
</dbReference>
<dbReference type="InterPro" id="IPR036388">
    <property type="entry name" value="WH-like_DNA-bd_sf"/>
</dbReference>
<keyword evidence="3" id="KW-0805">Transcription regulation</keyword>
<dbReference type="InterPro" id="IPR001867">
    <property type="entry name" value="OmpR/PhoB-type_DNA-bd"/>
</dbReference>
<keyword evidence="2" id="KW-0902">Two-component regulatory system</keyword>
<dbReference type="Pfam" id="PF00486">
    <property type="entry name" value="Trans_reg_C"/>
    <property type="match status" value="1"/>
</dbReference>
<dbReference type="SUPFAM" id="SSF52172">
    <property type="entry name" value="CheY-like"/>
    <property type="match status" value="1"/>
</dbReference>
<dbReference type="GO" id="GO:0000976">
    <property type="term" value="F:transcription cis-regulatory region binding"/>
    <property type="evidence" value="ECO:0007669"/>
    <property type="project" value="TreeGrafter"/>
</dbReference>
<dbReference type="KEGG" id="scyp:JYB88_02115"/>
<dbReference type="GO" id="GO:0032993">
    <property type="term" value="C:protein-DNA complex"/>
    <property type="evidence" value="ECO:0007669"/>
    <property type="project" value="TreeGrafter"/>
</dbReference>
<dbReference type="InterPro" id="IPR011006">
    <property type="entry name" value="CheY-like_superfamily"/>
</dbReference>
<keyword evidence="4 7" id="KW-0238">DNA-binding</keyword>
<evidence type="ECO:0000256" key="2">
    <source>
        <dbReference type="ARBA" id="ARBA00023012"/>
    </source>
</evidence>
<dbReference type="AlphaFoldDB" id="A0A975AKK8"/>
<dbReference type="GO" id="GO:0005829">
    <property type="term" value="C:cytosol"/>
    <property type="evidence" value="ECO:0007669"/>
    <property type="project" value="TreeGrafter"/>
</dbReference>
<dbReference type="Proteomes" id="UP000663281">
    <property type="component" value="Chromosome"/>
</dbReference>
<evidence type="ECO:0000256" key="7">
    <source>
        <dbReference type="PROSITE-ProRule" id="PRU01091"/>
    </source>
</evidence>
<feature type="domain" description="Response regulatory" evidence="8">
    <location>
        <begin position="4"/>
        <end position="117"/>
    </location>
</feature>
<dbReference type="InterPro" id="IPR001789">
    <property type="entry name" value="Sig_transdc_resp-reg_receiver"/>
</dbReference>
<feature type="domain" description="OmpR/PhoB-type" evidence="9">
    <location>
        <begin position="127"/>
        <end position="225"/>
    </location>
</feature>
<evidence type="ECO:0000256" key="6">
    <source>
        <dbReference type="PROSITE-ProRule" id="PRU00169"/>
    </source>
</evidence>
<dbReference type="CDD" id="cd00383">
    <property type="entry name" value="trans_reg_C"/>
    <property type="match status" value="1"/>
</dbReference>
<evidence type="ECO:0000259" key="8">
    <source>
        <dbReference type="PROSITE" id="PS50110"/>
    </source>
</evidence>
<keyword evidence="1 6" id="KW-0597">Phosphoprotein</keyword>
<dbReference type="PANTHER" id="PTHR48111">
    <property type="entry name" value="REGULATOR OF RPOS"/>
    <property type="match status" value="1"/>
</dbReference>
<reference evidence="10 11" key="1">
    <citation type="submission" date="2021-03" db="EMBL/GenBank/DDBJ databases">
        <title>Novel species identification of genus Shewanella.</title>
        <authorList>
            <person name="Liu G."/>
            <person name="Zhang Q."/>
        </authorList>
    </citation>
    <scope>NUCLEOTIDE SEQUENCE [LARGE SCALE GENOMIC DNA]</scope>
    <source>
        <strain evidence="10 11">FJAT-53726</strain>
    </source>
</reference>
<dbReference type="CDD" id="cd17574">
    <property type="entry name" value="REC_OmpR"/>
    <property type="match status" value="1"/>
</dbReference>
<feature type="DNA-binding region" description="OmpR/PhoB-type" evidence="7">
    <location>
        <begin position="127"/>
        <end position="225"/>
    </location>
</feature>
<dbReference type="SMART" id="SM00862">
    <property type="entry name" value="Trans_reg_C"/>
    <property type="match status" value="1"/>
</dbReference>
<dbReference type="Gene3D" id="1.10.10.10">
    <property type="entry name" value="Winged helix-like DNA-binding domain superfamily/Winged helix DNA-binding domain"/>
    <property type="match status" value="1"/>
</dbReference>
<dbReference type="SMART" id="SM00448">
    <property type="entry name" value="REC"/>
    <property type="match status" value="1"/>
</dbReference>
<dbReference type="PROSITE" id="PS51755">
    <property type="entry name" value="OMPR_PHOB"/>
    <property type="match status" value="1"/>
</dbReference>
<accession>A0A975AKK8</accession>
<evidence type="ECO:0000256" key="3">
    <source>
        <dbReference type="ARBA" id="ARBA00023015"/>
    </source>
</evidence>
<feature type="modified residue" description="4-aspartylphosphate" evidence="6">
    <location>
        <position position="53"/>
    </location>
</feature>
<dbReference type="EMBL" id="CP071504">
    <property type="protein sequence ID" value="QSX30477.1"/>
    <property type="molecule type" value="Genomic_DNA"/>
</dbReference>
<gene>
    <name evidence="10" type="ORF">JYB88_02115</name>
</gene>